<sequence>MQHSVLGGMVFIGPTRHYESASFDAFKTHDFMAAMAYDPRGDHGGGLDGIASGGAGGGGGGFVRARGRRPVTDYGSTFIHWMRDRQPRYKGAYKGEHERPSASYIVDMIPPLARVTNPADSVPTKHLHSSLNKARHPINVVRWTPEGRRLVTASSSGEFTLWNGMGFNFETIMQAHDHGIRALSYSHSNDWLLSGDNSGLIKYWQPNFNNVQVIQGHNDSIRDLALSPTDTKFVTASDDSTLNIFDFAGGVLESTLRGHGWDAKCCDWHPTKGLIASGSKDHLVKLWDPRTQRCLTTLHGHKNVVTKTLFERVIGNCLATSARDHTARVFDLRMMRDICLLKGHENQVNALTWHPIHPNFLSTGGYDGSLFHYLLDEPNTPPGQAISTAVYESPDPSTAPVQTIYPAHKIRHAHEYAIWTLDWHPLGHILASGSNDKATKFWTRGRPGDTDMFQDRYHIGVAAAEAQGTWDRRDGRRQRQEEEEQELEDEMEGLVDQKMPLKQPTSSGFPGLPGLPGLSLPLPANGVVPPPPIPGVSAAGGGTAVPPPPLPFHIPPPPNLNGAAPPPPPLPGLPGLDPSNPADFAKIAEMMQKAGLPPPPPPGMLPPGLIPPPNFAAGGGALPPGFPPIPPPGGAGALMDDGSGRRRAPLPSQEESLRMEQKKGNYTRVR</sequence>
<organism evidence="6 7">
    <name type="scientific">Monosporascus cannonballus</name>
    <dbReference type="NCBI Taxonomy" id="155416"/>
    <lineage>
        <taxon>Eukaryota</taxon>
        <taxon>Fungi</taxon>
        <taxon>Dikarya</taxon>
        <taxon>Ascomycota</taxon>
        <taxon>Pezizomycotina</taxon>
        <taxon>Sordariomycetes</taxon>
        <taxon>Xylariomycetidae</taxon>
        <taxon>Xylariales</taxon>
        <taxon>Xylariales incertae sedis</taxon>
        <taxon>Monosporascus</taxon>
    </lineage>
</organism>
<dbReference type="PANTHER" id="PTHR22836">
    <property type="entry name" value="WD40 REPEAT PROTEIN"/>
    <property type="match status" value="1"/>
</dbReference>
<feature type="compositionally biased region" description="Pro residues" evidence="5">
    <location>
        <begin position="596"/>
        <end position="614"/>
    </location>
</feature>
<dbReference type="PROSITE" id="PS50082">
    <property type="entry name" value="WD_REPEATS_2"/>
    <property type="match status" value="5"/>
</dbReference>
<keyword evidence="4" id="KW-0507">mRNA processing</keyword>
<evidence type="ECO:0000256" key="5">
    <source>
        <dbReference type="SAM" id="MobiDB-lite"/>
    </source>
</evidence>
<feature type="repeat" description="WD" evidence="3">
    <location>
        <begin position="173"/>
        <end position="205"/>
    </location>
</feature>
<feature type="compositionally biased region" description="Basic and acidic residues" evidence="5">
    <location>
        <begin position="470"/>
        <end position="480"/>
    </location>
</feature>
<comment type="caution">
    <text evidence="6">The sequence shown here is derived from an EMBL/GenBank/DDBJ whole genome shotgun (WGS) entry which is preliminary data.</text>
</comment>
<dbReference type="EMBL" id="QJNS01000081">
    <property type="protein sequence ID" value="RYO88835.1"/>
    <property type="molecule type" value="Genomic_DNA"/>
</dbReference>
<dbReference type="Pfam" id="PF00400">
    <property type="entry name" value="WD40"/>
    <property type="match status" value="5"/>
</dbReference>
<feature type="compositionally biased region" description="Pro residues" evidence="5">
    <location>
        <begin position="559"/>
        <end position="572"/>
    </location>
</feature>
<dbReference type="Proteomes" id="UP000294003">
    <property type="component" value="Unassembled WGS sequence"/>
</dbReference>
<dbReference type="CDD" id="cd00200">
    <property type="entry name" value="WD40"/>
    <property type="match status" value="1"/>
</dbReference>
<dbReference type="PANTHER" id="PTHR22836:SF0">
    <property type="entry name" value="PRE-MRNA 3' END PROCESSING PROTEIN WDR33"/>
    <property type="match status" value="1"/>
</dbReference>
<evidence type="ECO:0000256" key="4">
    <source>
        <dbReference type="RuleBase" id="RU369034"/>
    </source>
</evidence>
<gene>
    <name evidence="6" type="ORF">DL762_003552</name>
</gene>
<dbReference type="InterPro" id="IPR036322">
    <property type="entry name" value="WD40_repeat_dom_sf"/>
</dbReference>
<keyword evidence="3" id="KW-0853">WD repeat</keyword>
<comment type="subcellular location">
    <subcellularLocation>
        <location evidence="4">Nucleus</location>
    </subcellularLocation>
</comment>
<dbReference type="PROSITE" id="PS50294">
    <property type="entry name" value="WD_REPEATS_REGION"/>
    <property type="match status" value="3"/>
</dbReference>
<dbReference type="SUPFAM" id="SSF50978">
    <property type="entry name" value="WD40 repeat-like"/>
    <property type="match status" value="1"/>
</dbReference>
<dbReference type="Gene3D" id="2.130.10.10">
    <property type="entry name" value="YVTN repeat-like/Quinoprotein amine dehydrogenase"/>
    <property type="match status" value="2"/>
</dbReference>
<feature type="repeat" description="WD" evidence="3">
    <location>
        <begin position="411"/>
        <end position="442"/>
    </location>
</feature>
<keyword evidence="4" id="KW-0539">Nucleus</keyword>
<feature type="region of interest" description="Disordered" evidence="5">
    <location>
        <begin position="466"/>
        <end position="489"/>
    </location>
</feature>
<feature type="compositionally biased region" description="Pro residues" evidence="5">
    <location>
        <begin position="624"/>
        <end position="633"/>
    </location>
</feature>
<name>A0ABY0HD39_9PEZI</name>
<feature type="repeat" description="WD" evidence="3">
    <location>
        <begin position="131"/>
        <end position="163"/>
    </location>
</feature>
<evidence type="ECO:0000256" key="2">
    <source>
        <dbReference type="ARBA" id="ARBA00026154"/>
    </source>
</evidence>
<evidence type="ECO:0000313" key="6">
    <source>
        <dbReference type="EMBL" id="RYO88835.1"/>
    </source>
</evidence>
<dbReference type="InterPro" id="IPR045245">
    <property type="entry name" value="Pfs2-like"/>
</dbReference>
<dbReference type="SMART" id="SM00320">
    <property type="entry name" value="WD40"/>
    <property type="match status" value="7"/>
</dbReference>
<proteinExistence type="predicted"/>
<evidence type="ECO:0000313" key="7">
    <source>
        <dbReference type="Proteomes" id="UP000294003"/>
    </source>
</evidence>
<feature type="region of interest" description="Disordered" evidence="5">
    <location>
        <begin position="559"/>
        <end position="670"/>
    </location>
</feature>
<evidence type="ECO:0000256" key="1">
    <source>
        <dbReference type="ARBA" id="ARBA00025498"/>
    </source>
</evidence>
<keyword evidence="7" id="KW-1185">Reference proteome</keyword>
<accession>A0ABY0HD39</accession>
<dbReference type="InterPro" id="IPR015943">
    <property type="entry name" value="WD40/YVTN_repeat-like_dom_sf"/>
</dbReference>
<comment type="function">
    <text evidence="1">Required for 3'-end cleavage and polyadenylation of pre-mRNAs. Also involved in chromosome segregation where it has a role in chromosome attachment to the mitotic spindle.</text>
</comment>
<evidence type="ECO:0000256" key="3">
    <source>
        <dbReference type="PROSITE-ProRule" id="PRU00221"/>
    </source>
</evidence>
<dbReference type="InterPro" id="IPR001680">
    <property type="entry name" value="WD40_rpt"/>
</dbReference>
<protein>
    <recommendedName>
        <fullName evidence="2 4">Polyadenylation factor subunit 2</fullName>
    </recommendedName>
</protein>
<feature type="repeat" description="WD" evidence="3">
    <location>
        <begin position="214"/>
        <end position="255"/>
    </location>
</feature>
<reference evidence="6 7" key="1">
    <citation type="submission" date="2018-06" db="EMBL/GenBank/DDBJ databases">
        <title>Complete Genomes of Monosporascus.</title>
        <authorList>
            <person name="Robinson A.J."/>
            <person name="Natvig D.O."/>
        </authorList>
    </citation>
    <scope>NUCLEOTIDE SEQUENCE [LARGE SCALE GENOMIC DNA]</scope>
    <source>
        <strain evidence="6 7">CBS 609.92</strain>
    </source>
</reference>
<feature type="repeat" description="WD" evidence="3">
    <location>
        <begin position="256"/>
        <end position="297"/>
    </location>
</feature>